<keyword evidence="2" id="KW-1185">Reference proteome</keyword>
<gene>
    <name evidence="1" type="ORF">AAHA92_27932</name>
</gene>
<comment type="caution">
    <text evidence="1">The sequence shown here is derived from an EMBL/GenBank/DDBJ whole genome shotgun (WGS) entry which is preliminary data.</text>
</comment>
<sequence>MFVNTGLKQPSYLKTGTTIMGLIFEMDEGMLSAQRFSMILEAATAFPMSEHLSAEKRKERPVEKLPVAKPHTCHVMSCHREGYLRNRGSAP</sequence>
<evidence type="ECO:0000313" key="1">
    <source>
        <dbReference type="EMBL" id="KAL1539298.1"/>
    </source>
</evidence>
<name>A0ABD1G8F6_SALDI</name>
<dbReference type="Proteomes" id="UP001567538">
    <property type="component" value="Unassembled WGS sequence"/>
</dbReference>
<protein>
    <submittedName>
        <fullName evidence="1">Uncharacterized protein</fullName>
    </submittedName>
</protein>
<organism evidence="1 2">
    <name type="scientific">Salvia divinorum</name>
    <name type="common">Maria pastora</name>
    <name type="synonym">Diviner's sage</name>
    <dbReference type="NCBI Taxonomy" id="28513"/>
    <lineage>
        <taxon>Eukaryota</taxon>
        <taxon>Viridiplantae</taxon>
        <taxon>Streptophyta</taxon>
        <taxon>Embryophyta</taxon>
        <taxon>Tracheophyta</taxon>
        <taxon>Spermatophyta</taxon>
        <taxon>Magnoliopsida</taxon>
        <taxon>eudicotyledons</taxon>
        <taxon>Gunneridae</taxon>
        <taxon>Pentapetalae</taxon>
        <taxon>asterids</taxon>
        <taxon>lamiids</taxon>
        <taxon>Lamiales</taxon>
        <taxon>Lamiaceae</taxon>
        <taxon>Nepetoideae</taxon>
        <taxon>Mentheae</taxon>
        <taxon>Salviinae</taxon>
        <taxon>Salvia</taxon>
        <taxon>Salvia subgen. Calosphace</taxon>
    </lineage>
</organism>
<proteinExistence type="predicted"/>
<accession>A0ABD1G8F6</accession>
<evidence type="ECO:0000313" key="2">
    <source>
        <dbReference type="Proteomes" id="UP001567538"/>
    </source>
</evidence>
<reference evidence="1 2" key="1">
    <citation type="submission" date="2024-06" db="EMBL/GenBank/DDBJ databases">
        <title>A chromosome level genome sequence of Diviner's sage (Salvia divinorum).</title>
        <authorList>
            <person name="Ford S.A."/>
            <person name="Ro D.-K."/>
            <person name="Ness R.W."/>
            <person name="Phillips M.A."/>
        </authorList>
    </citation>
    <scope>NUCLEOTIDE SEQUENCE [LARGE SCALE GENOMIC DNA]</scope>
    <source>
        <strain evidence="1">SAF-2024a</strain>
        <tissue evidence="1">Leaf</tissue>
    </source>
</reference>
<dbReference type="AlphaFoldDB" id="A0ABD1G8F6"/>
<dbReference type="EMBL" id="JBEAFC010000010">
    <property type="protein sequence ID" value="KAL1539298.1"/>
    <property type="molecule type" value="Genomic_DNA"/>
</dbReference>